<dbReference type="RefSeq" id="WP_135502147.1">
    <property type="nucleotide sequence ID" value="NZ_JACHHE010000004.1"/>
</dbReference>
<dbReference type="PROSITE" id="PS50887">
    <property type="entry name" value="GGDEF"/>
    <property type="match status" value="1"/>
</dbReference>
<dbReference type="GO" id="GO:0052621">
    <property type="term" value="F:diguanylate cyclase activity"/>
    <property type="evidence" value="ECO:0007669"/>
    <property type="project" value="TreeGrafter"/>
</dbReference>
<dbReference type="CDD" id="cd01949">
    <property type="entry name" value="GGDEF"/>
    <property type="match status" value="1"/>
</dbReference>
<name>A0A7W8CTT2_9BACL</name>
<reference evidence="2 3" key="1">
    <citation type="submission" date="2020-08" db="EMBL/GenBank/DDBJ databases">
        <title>Genomic Encyclopedia of Type Strains, Phase IV (KMG-IV): sequencing the most valuable type-strain genomes for metagenomic binning, comparative biology and taxonomic classification.</title>
        <authorList>
            <person name="Goeker M."/>
        </authorList>
    </citation>
    <scope>NUCLEOTIDE SEQUENCE [LARGE SCALE GENOMIC DNA]</scope>
    <source>
        <strain evidence="2 3">DSM 15895</strain>
    </source>
</reference>
<dbReference type="GO" id="GO:0043709">
    <property type="term" value="P:cell adhesion involved in single-species biofilm formation"/>
    <property type="evidence" value="ECO:0007669"/>
    <property type="project" value="TreeGrafter"/>
</dbReference>
<gene>
    <name evidence="2" type="ORF">HNQ44_001791</name>
</gene>
<dbReference type="FunFam" id="3.30.70.270:FF:000001">
    <property type="entry name" value="Diguanylate cyclase domain protein"/>
    <property type="match status" value="1"/>
</dbReference>
<dbReference type="SMART" id="SM00267">
    <property type="entry name" value="GGDEF"/>
    <property type="match status" value="1"/>
</dbReference>
<dbReference type="InterPro" id="IPR011990">
    <property type="entry name" value="TPR-like_helical_dom_sf"/>
</dbReference>
<dbReference type="SUPFAM" id="SSF55073">
    <property type="entry name" value="Nucleotide cyclase"/>
    <property type="match status" value="1"/>
</dbReference>
<dbReference type="EMBL" id="JACHHE010000004">
    <property type="protein sequence ID" value="MBB5180363.1"/>
    <property type="molecule type" value="Genomic_DNA"/>
</dbReference>
<evidence type="ECO:0000313" key="2">
    <source>
        <dbReference type="EMBL" id="MBB5180363.1"/>
    </source>
</evidence>
<dbReference type="InterPro" id="IPR050469">
    <property type="entry name" value="Diguanylate_Cyclase"/>
</dbReference>
<organism evidence="2 3">
    <name type="scientific">Planococcus koreensis</name>
    <dbReference type="NCBI Taxonomy" id="112331"/>
    <lineage>
        <taxon>Bacteria</taxon>
        <taxon>Bacillati</taxon>
        <taxon>Bacillota</taxon>
        <taxon>Bacilli</taxon>
        <taxon>Bacillales</taxon>
        <taxon>Caryophanaceae</taxon>
        <taxon>Planococcus</taxon>
    </lineage>
</organism>
<dbReference type="Gene3D" id="3.30.70.270">
    <property type="match status" value="1"/>
</dbReference>
<dbReference type="Pfam" id="PF00990">
    <property type="entry name" value="GGDEF"/>
    <property type="match status" value="1"/>
</dbReference>
<evidence type="ECO:0000259" key="1">
    <source>
        <dbReference type="PROSITE" id="PS50887"/>
    </source>
</evidence>
<dbReference type="InterPro" id="IPR000160">
    <property type="entry name" value="GGDEF_dom"/>
</dbReference>
<dbReference type="InterPro" id="IPR029787">
    <property type="entry name" value="Nucleotide_cyclase"/>
</dbReference>
<dbReference type="PANTHER" id="PTHR45138:SF9">
    <property type="entry name" value="DIGUANYLATE CYCLASE DGCM-RELATED"/>
    <property type="match status" value="1"/>
</dbReference>
<dbReference type="InterPro" id="IPR043128">
    <property type="entry name" value="Rev_trsase/Diguanyl_cyclase"/>
</dbReference>
<evidence type="ECO:0000313" key="3">
    <source>
        <dbReference type="Proteomes" id="UP000525923"/>
    </source>
</evidence>
<dbReference type="GO" id="GO:1902201">
    <property type="term" value="P:negative regulation of bacterial-type flagellum-dependent cell motility"/>
    <property type="evidence" value="ECO:0007669"/>
    <property type="project" value="TreeGrafter"/>
</dbReference>
<dbReference type="SMART" id="SM00028">
    <property type="entry name" value="TPR"/>
    <property type="match status" value="3"/>
</dbReference>
<dbReference type="SUPFAM" id="SSF48452">
    <property type="entry name" value="TPR-like"/>
    <property type="match status" value="1"/>
</dbReference>
<dbReference type="GO" id="GO:0005886">
    <property type="term" value="C:plasma membrane"/>
    <property type="evidence" value="ECO:0007669"/>
    <property type="project" value="TreeGrafter"/>
</dbReference>
<dbReference type="OrthoDB" id="9759607at2"/>
<dbReference type="Proteomes" id="UP000525923">
    <property type="component" value="Unassembled WGS sequence"/>
</dbReference>
<sequence>MSNSSLELLKREVSDKRAEGKYRETIEKGYILLEQAKRSGDSKAMLAAYLNIAASYYFIGDIEEAFRCIESYREVCEDQGDESDHLNLYHVLFLLYEYTKDYPRAKETLRKTIRTGQQLQKHKLISVAYGNMSHVYLMEQRFAEALEAAGKALDYAAQSGALKPIRLMRIKMNVIKAQIGLENFEESGKALDELLNDPMLDDFMPEKSQCYSIQGAWYAEQKRYKEAFAAYTSAKDLAESYKDMQLLQSIEKERCRLCELMEDIQLGYVVQKQYIQLLNEIHHSELALAALKLDIKHNIVEYERKANTDYLTGLYNRSYIEITTNKWLKQAAATHDKILCLAFDIDDFKSINDNNGHLFGDEAIKLVSQACSKVFREEDLVGRYGGDEFVILIQGGSLEIGEKKAMQLQQALAAIEFEGEAATKPLTISIGISDNLNGKVKSFKELFHMADTCLYKAKQNGKNQIVLA</sequence>
<keyword evidence="3" id="KW-1185">Reference proteome</keyword>
<feature type="domain" description="GGDEF" evidence="1">
    <location>
        <begin position="336"/>
        <end position="468"/>
    </location>
</feature>
<proteinExistence type="predicted"/>
<protein>
    <submittedName>
        <fullName evidence="2">Diguanylate cyclase (GGDEF)-like protein</fullName>
    </submittedName>
</protein>
<dbReference type="PANTHER" id="PTHR45138">
    <property type="entry name" value="REGULATORY COMPONENTS OF SENSORY TRANSDUCTION SYSTEM"/>
    <property type="match status" value="1"/>
</dbReference>
<dbReference type="NCBIfam" id="TIGR00254">
    <property type="entry name" value="GGDEF"/>
    <property type="match status" value="1"/>
</dbReference>
<dbReference type="AlphaFoldDB" id="A0A7W8CTT2"/>
<dbReference type="InterPro" id="IPR019734">
    <property type="entry name" value="TPR_rpt"/>
</dbReference>
<dbReference type="Gene3D" id="1.25.40.10">
    <property type="entry name" value="Tetratricopeptide repeat domain"/>
    <property type="match status" value="1"/>
</dbReference>
<comment type="caution">
    <text evidence="2">The sequence shown here is derived from an EMBL/GenBank/DDBJ whole genome shotgun (WGS) entry which is preliminary data.</text>
</comment>
<accession>A0A7W8CTT2</accession>